<dbReference type="Gene3D" id="2.60.40.1120">
    <property type="entry name" value="Carboxypeptidase-like, regulatory domain"/>
    <property type="match status" value="1"/>
</dbReference>
<feature type="signal peptide" evidence="1">
    <location>
        <begin position="1"/>
        <end position="26"/>
    </location>
</feature>
<name>A0A2P1PR19_9GAMM</name>
<dbReference type="SUPFAM" id="SSF49452">
    <property type="entry name" value="Starch-binding domain-like"/>
    <property type="match status" value="1"/>
</dbReference>
<dbReference type="KEGG" id="xba:C7S18_08720"/>
<feature type="chain" id="PRO_5015149062" description="TonB-dependent receptor" evidence="1">
    <location>
        <begin position="27"/>
        <end position="132"/>
    </location>
</feature>
<proteinExistence type="predicted"/>
<accession>A0A2P1PR19</accession>
<keyword evidence="1" id="KW-0732">Signal</keyword>
<dbReference type="GO" id="GO:0030246">
    <property type="term" value="F:carbohydrate binding"/>
    <property type="evidence" value="ECO:0007669"/>
    <property type="project" value="InterPro"/>
</dbReference>
<keyword evidence="3" id="KW-1185">Reference proteome</keyword>
<evidence type="ECO:0000313" key="2">
    <source>
        <dbReference type="EMBL" id="AVP97271.1"/>
    </source>
</evidence>
<dbReference type="AlphaFoldDB" id="A0A2P1PR19"/>
<dbReference type="Proteomes" id="UP000241074">
    <property type="component" value="Chromosome"/>
</dbReference>
<evidence type="ECO:0000256" key="1">
    <source>
        <dbReference type="SAM" id="SignalP"/>
    </source>
</evidence>
<dbReference type="EMBL" id="CP027860">
    <property type="protein sequence ID" value="AVP97271.1"/>
    <property type="molecule type" value="Genomic_DNA"/>
</dbReference>
<sequence>MTTRVLSTIVFALAFLVLAVFQPAHAQLQSGNLFVYVTDESAQALPGVTVTVTGEGAPQVQVTNAAGQARFLGLAPGTYSLKAELEGYSTLNYPSIDIEVGRNTSIEVTMSPAIEDVITIEDPSEATPDPTR</sequence>
<dbReference type="InterPro" id="IPR013784">
    <property type="entry name" value="Carb-bd-like_fold"/>
</dbReference>
<gene>
    <name evidence="2" type="ORF">C7S18_08720</name>
</gene>
<evidence type="ECO:0008006" key="4">
    <source>
        <dbReference type="Google" id="ProtNLM"/>
    </source>
</evidence>
<dbReference type="RefSeq" id="WP_106891195.1">
    <property type="nucleotide sequence ID" value="NZ_CP027860.1"/>
</dbReference>
<protein>
    <recommendedName>
        <fullName evidence="4">TonB-dependent receptor</fullName>
    </recommendedName>
</protein>
<reference evidence="2 3" key="1">
    <citation type="submission" date="2018-03" db="EMBL/GenBank/DDBJ databases">
        <title>Ahniella affigens gen. nov., sp. nov., a gammaproteobacterium isolated from sandy soil near a stream.</title>
        <authorList>
            <person name="Ko Y."/>
            <person name="Kim J.-H."/>
        </authorList>
    </citation>
    <scope>NUCLEOTIDE SEQUENCE [LARGE SCALE GENOMIC DNA]</scope>
    <source>
        <strain evidence="2 3">D13</strain>
    </source>
</reference>
<evidence type="ECO:0000313" key="3">
    <source>
        <dbReference type="Proteomes" id="UP000241074"/>
    </source>
</evidence>
<dbReference type="OrthoDB" id="9768147at2"/>
<dbReference type="Pfam" id="PF13620">
    <property type="entry name" value="CarboxypepD_reg"/>
    <property type="match status" value="1"/>
</dbReference>
<organism evidence="2 3">
    <name type="scientific">Ahniella affigens</name>
    <dbReference type="NCBI Taxonomy" id="2021234"/>
    <lineage>
        <taxon>Bacteria</taxon>
        <taxon>Pseudomonadati</taxon>
        <taxon>Pseudomonadota</taxon>
        <taxon>Gammaproteobacteria</taxon>
        <taxon>Lysobacterales</taxon>
        <taxon>Rhodanobacteraceae</taxon>
        <taxon>Ahniella</taxon>
    </lineage>
</organism>
<reference evidence="2 3" key="2">
    <citation type="submission" date="2018-03" db="EMBL/GenBank/DDBJ databases">
        <authorList>
            <person name="Keele B.F."/>
        </authorList>
    </citation>
    <scope>NUCLEOTIDE SEQUENCE [LARGE SCALE GENOMIC DNA]</scope>
    <source>
        <strain evidence="2 3">D13</strain>
    </source>
</reference>